<organism evidence="1 2">
    <name type="scientific">Guptibacillus hwajinpoensis</name>
    <dbReference type="NCBI Taxonomy" id="208199"/>
    <lineage>
        <taxon>Bacteria</taxon>
        <taxon>Bacillati</taxon>
        <taxon>Bacillota</taxon>
        <taxon>Bacilli</taxon>
        <taxon>Bacillales</taxon>
        <taxon>Guptibacillaceae</taxon>
        <taxon>Guptibacillus</taxon>
    </lineage>
</organism>
<sequence>MKSNYIQKTMGIRMNLNRRELPRQKKRIYNKLISCYVRNRRTDNLLFFY</sequence>
<protein>
    <submittedName>
        <fullName evidence="1">Uncharacterized protein</fullName>
    </submittedName>
</protein>
<accession>A0A4U1MIK2</accession>
<gene>
    <name evidence="1" type="ORF">FBF83_09580</name>
</gene>
<reference evidence="1 2" key="1">
    <citation type="submission" date="2019-04" db="EMBL/GenBank/DDBJ databases">
        <title>Genome sequence of Bacillus hwajinpoensis strain Y2.</title>
        <authorList>
            <person name="Fair J.L."/>
            <person name="Maclea K.S."/>
        </authorList>
    </citation>
    <scope>NUCLEOTIDE SEQUENCE [LARGE SCALE GENOMIC DNA]</scope>
    <source>
        <strain evidence="1 2">Y2</strain>
    </source>
</reference>
<proteinExistence type="predicted"/>
<dbReference type="AlphaFoldDB" id="A0A4U1MIK2"/>
<evidence type="ECO:0000313" key="1">
    <source>
        <dbReference type="EMBL" id="TKD70853.1"/>
    </source>
</evidence>
<evidence type="ECO:0000313" key="2">
    <source>
        <dbReference type="Proteomes" id="UP000310541"/>
    </source>
</evidence>
<dbReference type="EMBL" id="SWFM01000002">
    <property type="protein sequence ID" value="TKD70853.1"/>
    <property type="molecule type" value="Genomic_DNA"/>
</dbReference>
<comment type="caution">
    <text evidence="1">The sequence shown here is derived from an EMBL/GenBank/DDBJ whole genome shotgun (WGS) entry which is preliminary data.</text>
</comment>
<dbReference type="Proteomes" id="UP000310541">
    <property type="component" value="Unassembled WGS sequence"/>
</dbReference>
<name>A0A4U1MIK2_9BACL</name>